<name>A0A8H6X6C2_9AGAR</name>
<feature type="region of interest" description="Disordered" evidence="2">
    <location>
        <begin position="234"/>
        <end position="306"/>
    </location>
</feature>
<dbReference type="GO" id="GO:0008270">
    <property type="term" value="F:zinc ion binding"/>
    <property type="evidence" value="ECO:0007669"/>
    <property type="project" value="UniProtKB-KW"/>
</dbReference>
<evidence type="ECO:0000259" key="3">
    <source>
        <dbReference type="PROSITE" id="PS50114"/>
    </source>
</evidence>
<proteinExistence type="predicted"/>
<feature type="compositionally biased region" description="Low complexity" evidence="2">
    <location>
        <begin position="588"/>
        <end position="604"/>
    </location>
</feature>
<feature type="compositionally biased region" description="Pro residues" evidence="2">
    <location>
        <begin position="442"/>
        <end position="458"/>
    </location>
</feature>
<feature type="compositionally biased region" description="Low complexity" evidence="2">
    <location>
        <begin position="148"/>
        <end position="159"/>
    </location>
</feature>
<keyword evidence="5" id="KW-1185">Reference proteome</keyword>
<dbReference type="InterPro" id="IPR000679">
    <property type="entry name" value="Znf_GATA"/>
</dbReference>
<dbReference type="CDD" id="cd00202">
    <property type="entry name" value="ZnF_GATA"/>
    <property type="match status" value="1"/>
</dbReference>
<feature type="compositionally biased region" description="Pro residues" evidence="2">
    <location>
        <begin position="243"/>
        <end position="253"/>
    </location>
</feature>
<dbReference type="Pfam" id="PF00320">
    <property type="entry name" value="GATA"/>
    <property type="match status" value="1"/>
</dbReference>
<keyword evidence="1" id="KW-0479">Metal-binding</keyword>
<dbReference type="SMART" id="SM00401">
    <property type="entry name" value="ZnF_GATA"/>
    <property type="match status" value="1"/>
</dbReference>
<feature type="region of interest" description="Disordered" evidence="2">
    <location>
        <begin position="125"/>
        <end position="160"/>
    </location>
</feature>
<feature type="compositionally biased region" description="Low complexity" evidence="2">
    <location>
        <begin position="383"/>
        <end position="434"/>
    </location>
</feature>
<evidence type="ECO:0000313" key="5">
    <source>
        <dbReference type="Proteomes" id="UP000623467"/>
    </source>
</evidence>
<evidence type="ECO:0000256" key="1">
    <source>
        <dbReference type="PROSITE-ProRule" id="PRU00094"/>
    </source>
</evidence>
<organism evidence="4 5">
    <name type="scientific">Mycena sanguinolenta</name>
    <dbReference type="NCBI Taxonomy" id="230812"/>
    <lineage>
        <taxon>Eukaryota</taxon>
        <taxon>Fungi</taxon>
        <taxon>Dikarya</taxon>
        <taxon>Basidiomycota</taxon>
        <taxon>Agaricomycotina</taxon>
        <taxon>Agaricomycetes</taxon>
        <taxon>Agaricomycetidae</taxon>
        <taxon>Agaricales</taxon>
        <taxon>Marasmiineae</taxon>
        <taxon>Mycenaceae</taxon>
        <taxon>Mycena</taxon>
    </lineage>
</organism>
<dbReference type="OrthoDB" id="515401at2759"/>
<feature type="region of interest" description="Disordered" evidence="2">
    <location>
        <begin position="94"/>
        <end position="113"/>
    </location>
</feature>
<feature type="compositionally biased region" description="Polar residues" evidence="2">
    <location>
        <begin position="125"/>
        <end position="135"/>
    </location>
</feature>
<feature type="compositionally biased region" description="Pro residues" evidence="2">
    <location>
        <begin position="465"/>
        <end position="481"/>
    </location>
</feature>
<evidence type="ECO:0000313" key="4">
    <source>
        <dbReference type="EMBL" id="KAF7335312.1"/>
    </source>
</evidence>
<feature type="region of interest" description="Disordered" evidence="2">
    <location>
        <begin position="367"/>
        <end position="499"/>
    </location>
</feature>
<dbReference type="EMBL" id="JACAZH010000041">
    <property type="protein sequence ID" value="KAF7335312.1"/>
    <property type="molecule type" value="Genomic_DNA"/>
</dbReference>
<feature type="compositionally biased region" description="Basic residues" evidence="2">
    <location>
        <begin position="254"/>
        <end position="285"/>
    </location>
</feature>
<keyword evidence="1" id="KW-0863">Zinc-finger</keyword>
<dbReference type="PROSITE" id="PS50114">
    <property type="entry name" value="GATA_ZN_FINGER_2"/>
    <property type="match status" value="1"/>
</dbReference>
<dbReference type="AlphaFoldDB" id="A0A8H6X6C2"/>
<dbReference type="SUPFAM" id="SSF57716">
    <property type="entry name" value="Glucocorticoid receptor-like (DNA-binding domain)"/>
    <property type="match status" value="1"/>
</dbReference>
<accession>A0A8H6X6C2</accession>
<sequence length="668" mass="72158">MTVTGPCDVVDPYSWVYAISGHAHRQSRSGQPPIACERQIEIGVAALSIRERETACTLTTHPAPPSPPTVHRYATASPHNYKADLVDPVRIFSQDDDVPSAYPSPAAHWQQPAPRPSLLQELYEQDSNAMSSPEHNSPPDMYVQDDWPQAAPPQQQQQRAPHDYTLIRRATFPYARQERPEDVPMASYPPFLYNNDGTHSHHHAQMPLTAEPGALHSHHGEGAYSYDPQVKVEHEQHAQMQYHPPPPQFYRPPPPHHAHPSHHAHPHAPHPYAHAHHPTHPHLQHHGMGGGIMHPTYPTHGLPVQHTDDAASKETQYLRRRCFNCHTTEPPSWRRSTLNPGKIVCNKCGLYERTHLRARPLRFDELRAGNKARKGAGKGGVGSPKQPGVGVPGGVPVKRAGGIARRSSVSSTGSSAQSGSGASDWDDSGYLSLLERLRPRPRPSPRPTPAQGSPPPSRHPFLCPRTPPTTPPPAAATPRSPPLLNGSISAHHVGSPPGSANSYNGAYPAVGSPHIGSPHLNGAGIRLPHAPEIPTLVRTKPRSNTTGGLHSHSHTHSAHHIGAGPAQQQQMYYSPPLPSHHATHGALHHSSSNSSLHSSHSQQSPAMAPSSLLPDGGVGGQGQHELYRRGSLPDFHASFNAGAGMGGEWGADDGMGVSVKEEPRAVVV</sequence>
<keyword evidence="1" id="KW-0862">Zinc</keyword>
<evidence type="ECO:0000256" key="2">
    <source>
        <dbReference type="SAM" id="MobiDB-lite"/>
    </source>
</evidence>
<dbReference type="Proteomes" id="UP000623467">
    <property type="component" value="Unassembled WGS sequence"/>
</dbReference>
<protein>
    <submittedName>
        <fullName evidence="4">GATA-type domain-containing protein</fullName>
    </submittedName>
</protein>
<feature type="region of interest" description="Disordered" evidence="2">
    <location>
        <begin position="536"/>
        <end position="626"/>
    </location>
</feature>
<gene>
    <name evidence="4" type="ORF">MSAN_02342000</name>
</gene>
<dbReference type="InterPro" id="IPR013088">
    <property type="entry name" value="Znf_NHR/GATA"/>
</dbReference>
<dbReference type="Gene3D" id="3.30.50.10">
    <property type="entry name" value="Erythroid Transcription Factor GATA-1, subunit A"/>
    <property type="match status" value="1"/>
</dbReference>
<feature type="domain" description="GATA-type" evidence="3">
    <location>
        <begin position="320"/>
        <end position="373"/>
    </location>
</feature>
<reference evidence="4" key="1">
    <citation type="submission" date="2020-05" db="EMBL/GenBank/DDBJ databases">
        <title>Mycena genomes resolve the evolution of fungal bioluminescence.</title>
        <authorList>
            <person name="Tsai I.J."/>
        </authorList>
    </citation>
    <scope>NUCLEOTIDE SEQUENCE</scope>
    <source>
        <strain evidence="4">160909Yilan</strain>
    </source>
</reference>
<dbReference type="GO" id="GO:0006355">
    <property type="term" value="P:regulation of DNA-templated transcription"/>
    <property type="evidence" value="ECO:0007669"/>
    <property type="project" value="InterPro"/>
</dbReference>
<comment type="caution">
    <text evidence="4">The sequence shown here is derived from an EMBL/GenBank/DDBJ whole genome shotgun (WGS) entry which is preliminary data.</text>
</comment>
<dbReference type="GO" id="GO:0043565">
    <property type="term" value="F:sequence-specific DNA binding"/>
    <property type="evidence" value="ECO:0007669"/>
    <property type="project" value="InterPro"/>
</dbReference>